<feature type="region of interest" description="Disordered" evidence="1">
    <location>
        <begin position="36"/>
        <end position="67"/>
    </location>
</feature>
<evidence type="ECO:0000313" key="2">
    <source>
        <dbReference type="EMBL" id="KAJ8869948.1"/>
    </source>
</evidence>
<sequence>MYGRLSRWELEKMKQQIEIYLKASVAEKKDDDVKRIPNKGAKAPSLPLTSPCLEGRGRKTDLPNKVGGPGVLHQENFDFKSSLRAFFVNSCTTGSTSISFRRAASMWMRDREENLSCPVVDRSHVLTLRMAEKFLSAPAELTGIVMFPPPNRGEDCRITTHTSLHVACIQLHVDMEKYANLEIKDMGLLYGEVKGNARADVRLYHETAKTSQQAPVPLRMKWVCHIPLYGLLRTRCRHWDQQISLLDIKFCSVFCNSAQ</sequence>
<gene>
    <name evidence="2" type="ORF">PR048_028959</name>
</gene>
<reference evidence="2 3" key="1">
    <citation type="submission" date="2023-02" db="EMBL/GenBank/DDBJ databases">
        <title>LHISI_Scaffold_Assembly.</title>
        <authorList>
            <person name="Stuart O.P."/>
            <person name="Cleave R."/>
            <person name="Magrath M.J.L."/>
            <person name="Mikheyev A.S."/>
        </authorList>
    </citation>
    <scope>NUCLEOTIDE SEQUENCE [LARGE SCALE GENOMIC DNA]</scope>
    <source>
        <strain evidence="2">Daus_M_001</strain>
        <tissue evidence="2">Leg muscle</tissue>
    </source>
</reference>
<comment type="caution">
    <text evidence="2">The sequence shown here is derived from an EMBL/GenBank/DDBJ whole genome shotgun (WGS) entry which is preliminary data.</text>
</comment>
<dbReference type="Proteomes" id="UP001159363">
    <property type="component" value="Chromosome 12"/>
</dbReference>
<accession>A0ABQ9GC17</accession>
<protein>
    <submittedName>
        <fullName evidence="2">Uncharacterized protein</fullName>
    </submittedName>
</protein>
<dbReference type="EMBL" id="JARBHB010000013">
    <property type="protein sequence ID" value="KAJ8869948.1"/>
    <property type="molecule type" value="Genomic_DNA"/>
</dbReference>
<evidence type="ECO:0000256" key="1">
    <source>
        <dbReference type="SAM" id="MobiDB-lite"/>
    </source>
</evidence>
<proteinExistence type="predicted"/>
<organism evidence="2 3">
    <name type="scientific">Dryococelus australis</name>
    <dbReference type="NCBI Taxonomy" id="614101"/>
    <lineage>
        <taxon>Eukaryota</taxon>
        <taxon>Metazoa</taxon>
        <taxon>Ecdysozoa</taxon>
        <taxon>Arthropoda</taxon>
        <taxon>Hexapoda</taxon>
        <taxon>Insecta</taxon>
        <taxon>Pterygota</taxon>
        <taxon>Neoptera</taxon>
        <taxon>Polyneoptera</taxon>
        <taxon>Phasmatodea</taxon>
        <taxon>Verophasmatodea</taxon>
        <taxon>Anareolatae</taxon>
        <taxon>Phasmatidae</taxon>
        <taxon>Eurycanthinae</taxon>
        <taxon>Dryococelus</taxon>
    </lineage>
</organism>
<name>A0ABQ9GC17_9NEOP</name>
<keyword evidence="3" id="KW-1185">Reference proteome</keyword>
<evidence type="ECO:0000313" key="3">
    <source>
        <dbReference type="Proteomes" id="UP001159363"/>
    </source>
</evidence>